<feature type="domain" description="Peptidase M48" evidence="8">
    <location>
        <begin position="90"/>
        <end position="258"/>
    </location>
</feature>
<dbReference type="GO" id="GO:0046872">
    <property type="term" value="F:metal ion binding"/>
    <property type="evidence" value="ECO:0007669"/>
    <property type="project" value="UniProtKB-KW"/>
</dbReference>
<protein>
    <submittedName>
        <fullName evidence="9">Peptidase M48 Ste24p</fullName>
    </submittedName>
</protein>
<keyword evidence="1 6" id="KW-0645">Protease</keyword>
<evidence type="ECO:0000256" key="6">
    <source>
        <dbReference type="RuleBase" id="RU003983"/>
    </source>
</evidence>
<evidence type="ECO:0000259" key="8">
    <source>
        <dbReference type="Pfam" id="PF01435"/>
    </source>
</evidence>
<dbReference type="EMBL" id="CP001739">
    <property type="protein sequence ID" value="ACZ07254.1"/>
    <property type="molecule type" value="Genomic_DNA"/>
</dbReference>
<sequence length="271" mass="29344">MKKFKLLLLTLISVFVLISCSSAPITGRQQLKFVDDEKLASESSAAYSEFIAQVKQQNLLANSTNDGKRVTAVGNKLAVAVEKYLRENGQAQKVDYLNWEFNLIKSDDVNAFAMPGGKIAFYTGIMPIAKNDAGIAAIMGHEIGHVIAGHHAEGKSNETAAGIVMIGKQVADIVTGGATSVISNDLVGQGLSLGLLKFNRTQEYEADKYGMIFMAMAGYNPEEALAVWERMAAGGSSGGPEILSTHPNTENRIKKMKEFLPEAMKYYNQSK</sequence>
<dbReference type="AlphaFoldDB" id="D1ALY6"/>
<dbReference type="STRING" id="526218.Sterm_0370"/>
<gene>
    <name evidence="9" type="ordered locus">Sterm_0370</name>
</gene>
<dbReference type="Gene3D" id="3.30.2010.10">
    <property type="entry name" value="Metalloproteases ('zincins'), catalytic domain"/>
    <property type="match status" value="1"/>
</dbReference>
<keyword evidence="3 6" id="KW-0378">Hydrolase</keyword>
<evidence type="ECO:0000256" key="4">
    <source>
        <dbReference type="ARBA" id="ARBA00022833"/>
    </source>
</evidence>
<evidence type="ECO:0000313" key="9">
    <source>
        <dbReference type="EMBL" id="ACZ07254.1"/>
    </source>
</evidence>
<dbReference type="PROSITE" id="PS51257">
    <property type="entry name" value="PROKAR_LIPOPROTEIN"/>
    <property type="match status" value="1"/>
</dbReference>
<evidence type="ECO:0000256" key="1">
    <source>
        <dbReference type="ARBA" id="ARBA00022670"/>
    </source>
</evidence>
<organism evidence="9 10">
    <name type="scientific">Sebaldella termitidis (strain ATCC 33386 / NCTC 11300)</name>
    <dbReference type="NCBI Taxonomy" id="526218"/>
    <lineage>
        <taxon>Bacteria</taxon>
        <taxon>Fusobacteriati</taxon>
        <taxon>Fusobacteriota</taxon>
        <taxon>Fusobacteriia</taxon>
        <taxon>Fusobacteriales</taxon>
        <taxon>Leptotrichiaceae</taxon>
        <taxon>Sebaldella</taxon>
    </lineage>
</organism>
<name>D1ALY6_SEBTE</name>
<dbReference type="CDD" id="cd07331">
    <property type="entry name" value="M48C_Oma1_like"/>
    <property type="match status" value="1"/>
</dbReference>
<dbReference type="PANTHER" id="PTHR22726:SF1">
    <property type="entry name" value="METALLOENDOPEPTIDASE OMA1, MITOCHONDRIAL"/>
    <property type="match status" value="1"/>
</dbReference>
<keyword evidence="5 6" id="KW-0482">Metalloprotease</keyword>
<dbReference type="eggNOG" id="COG0501">
    <property type="taxonomic scope" value="Bacteria"/>
</dbReference>
<dbReference type="RefSeq" id="WP_012859853.1">
    <property type="nucleotide sequence ID" value="NC_013517.1"/>
</dbReference>
<dbReference type="Proteomes" id="UP000000845">
    <property type="component" value="Chromosome"/>
</dbReference>
<keyword evidence="2" id="KW-0479">Metal-binding</keyword>
<keyword evidence="7" id="KW-0732">Signal</keyword>
<evidence type="ECO:0000256" key="5">
    <source>
        <dbReference type="ARBA" id="ARBA00023049"/>
    </source>
</evidence>
<dbReference type="InterPro" id="IPR001915">
    <property type="entry name" value="Peptidase_M48"/>
</dbReference>
<dbReference type="GO" id="GO:0016020">
    <property type="term" value="C:membrane"/>
    <property type="evidence" value="ECO:0007669"/>
    <property type="project" value="TreeGrafter"/>
</dbReference>
<dbReference type="KEGG" id="str:Sterm_0370"/>
<reference evidence="9 10" key="2">
    <citation type="journal article" date="2010" name="Stand. Genomic Sci.">
        <title>Complete genome sequence of Sebaldella termitidis type strain (NCTC 11300).</title>
        <authorList>
            <person name="Harmon-Smith M."/>
            <person name="Celia L."/>
            <person name="Chertkov O."/>
            <person name="Lapidus A."/>
            <person name="Copeland A."/>
            <person name="Glavina Del Rio T."/>
            <person name="Nolan M."/>
            <person name="Lucas S."/>
            <person name="Tice H."/>
            <person name="Cheng J.F."/>
            <person name="Han C."/>
            <person name="Detter J.C."/>
            <person name="Bruce D."/>
            <person name="Goodwin L."/>
            <person name="Pitluck S."/>
            <person name="Pati A."/>
            <person name="Liolios K."/>
            <person name="Ivanova N."/>
            <person name="Mavromatis K."/>
            <person name="Mikhailova N."/>
            <person name="Chen A."/>
            <person name="Palaniappan K."/>
            <person name="Land M."/>
            <person name="Hauser L."/>
            <person name="Chang Y.J."/>
            <person name="Jeffries C.D."/>
            <person name="Brettin T."/>
            <person name="Goker M."/>
            <person name="Beck B."/>
            <person name="Bristow J."/>
            <person name="Eisen J.A."/>
            <person name="Markowitz V."/>
            <person name="Hugenholtz P."/>
            <person name="Kyrpides N.C."/>
            <person name="Klenk H.P."/>
            <person name="Chen F."/>
        </authorList>
    </citation>
    <scope>NUCLEOTIDE SEQUENCE [LARGE SCALE GENOMIC DNA]</scope>
    <source>
        <strain evidence="10">ATCC 33386 / NCTC 11300</strain>
    </source>
</reference>
<evidence type="ECO:0000256" key="7">
    <source>
        <dbReference type="SAM" id="SignalP"/>
    </source>
</evidence>
<comment type="similarity">
    <text evidence="6">Belongs to the peptidase M48 family.</text>
</comment>
<dbReference type="PANTHER" id="PTHR22726">
    <property type="entry name" value="METALLOENDOPEPTIDASE OMA1"/>
    <property type="match status" value="1"/>
</dbReference>
<keyword evidence="4 6" id="KW-0862">Zinc</keyword>
<reference evidence="10" key="1">
    <citation type="submission" date="2009-09" db="EMBL/GenBank/DDBJ databases">
        <title>The complete chromosome of Sebaldella termitidis ATCC 33386.</title>
        <authorList>
            <consortium name="US DOE Joint Genome Institute (JGI-PGF)"/>
            <person name="Lucas S."/>
            <person name="Copeland A."/>
            <person name="Lapidus A."/>
            <person name="Glavina del Rio T."/>
            <person name="Dalin E."/>
            <person name="Tice H."/>
            <person name="Bruce D."/>
            <person name="Goodwin L."/>
            <person name="Pitluck S."/>
            <person name="Kyrpides N."/>
            <person name="Mavromatis K."/>
            <person name="Ivanova N."/>
            <person name="Mikhailova N."/>
            <person name="Sims D."/>
            <person name="Meincke L."/>
            <person name="Brettin T."/>
            <person name="Detter J.C."/>
            <person name="Han C."/>
            <person name="Larimer F."/>
            <person name="Land M."/>
            <person name="Hauser L."/>
            <person name="Markowitz V."/>
            <person name="Cheng J.F."/>
            <person name="Hugenholtz P."/>
            <person name="Woyke T."/>
            <person name="Wu D."/>
            <person name="Eisen J.A."/>
        </authorList>
    </citation>
    <scope>NUCLEOTIDE SEQUENCE [LARGE SCALE GENOMIC DNA]</scope>
    <source>
        <strain evidence="10">ATCC 33386 / NCTC 11300</strain>
    </source>
</reference>
<dbReference type="GO" id="GO:0004222">
    <property type="term" value="F:metalloendopeptidase activity"/>
    <property type="evidence" value="ECO:0007669"/>
    <property type="project" value="InterPro"/>
</dbReference>
<keyword evidence="10" id="KW-1185">Reference proteome</keyword>
<evidence type="ECO:0000256" key="2">
    <source>
        <dbReference type="ARBA" id="ARBA00022723"/>
    </source>
</evidence>
<feature type="signal peptide" evidence="7">
    <location>
        <begin position="1"/>
        <end position="23"/>
    </location>
</feature>
<dbReference type="InterPro" id="IPR051156">
    <property type="entry name" value="Mito/Outer_Membr_Metalloprot"/>
</dbReference>
<feature type="chain" id="PRO_5003019943" evidence="7">
    <location>
        <begin position="24"/>
        <end position="271"/>
    </location>
</feature>
<accession>D1ALY6</accession>
<proteinExistence type="inferred from homology"/>
<evidence type="ECO:0000256" key="3">
    <source>
        <dbReference type="ARBA" id="ARBA00022801"/>
    </source>
</evidence>
<dbReference type="GO" id="GO:0051603">
    <property type="term" value="P:proteolysis involved in protein catabolic process"/>
    <property type="evidence" value="ECO:0007669"/>
    <property type="project" value="TreeGrafter"/>
</dbReference>
<dbReference type="HOGENOM" id="CLU_029002_5_0_0"/>
<dbReference type="Pfam" id="PF01435">
    <property type="entry name" value="Peptidase_M48"/>
    <property type="match status" value="1"/>
</dbReference>
<comment type="cofactor">
    <cofactor evidence="6">
        <name>Zn(2+)</name>
        <dbReference type="ChEBI" id="CHEBI:29105"/>
    </cofactor>
    <text evidence="6">Binds 1 zinc ion per subunit.</text>
</comment>
<evidence type="ECO:0000313" key="10">
    <source>
        <dbReference type="Proteomes" id="UP000000845"/>
    </source>
</evidence>